<evidence type="ECO:0000313" key="1">
    <source>
        <dbReference type="EMBL" id="CAG8745604.1"/>
    </source>
</evidence>
<dbReference type="EMBL" id="CAJVQC010030448">
    <property type="protein sequence ID" value="CAG8745604.1"/>
    <property type="molecule type" value="Genomic_DNA"/>
</dbReference>
<proteinExistence type="predicted"/>
<organism evidence="1 2">
    <name type="scientific">Racocetra persica</name>
    <dbReference type="NCBI Taxonomy" id="160502"/>
    <lineage>
        <taxon>Eukaryota</taxon>
        <taxon>Fungi</taxon>
        <taxon>Fungi incertae sedis</taxon>
        <taxon>Mucoromycota</taxon>
        <taxon>Glomeromycotina</taxon>
        <taxon>Glomeromycetes</taxon>
        <taxon>Diversisporales</taxon>
        <taxon>Gigasporaceae</taxon>
        <taxon>Racocetra</taxon>
    </lineage>
</organism>
<sequence>IRFTVNNFQYKKTEKIVEVEIDPIDWELANSDTKKSPLKKIIFKGEEAKLEIINLILDYNFKKSNKEFTVKADYFASIKTYEELELNFDNSDNIILKGKEEPQTSDPLLTEKNAAISDIDSTLAQDPKIQHANDLPTITAIKDRILADIKNKRQAKQGGSGPGPGGPSSPGTPGGPGNSPDNGNGPTTPTPDKDKNDAPPPSEDEVENRFNNDPAKQQIENNPQLTEDEKQAALKLLKTLISAEILIEKEQFNQSFFDELAGEKDQQTTAYKILNENERSFTSPNLSEEEVIQAISEGILFGTYQPINFKEKIEPKKSGDYYLITKNKKAAEILTKTQIKLAAVNFARDLQDAPPNKLYAKEFANQIKEKLSKLKNIEVEILEKKQIIKNKMGLLLAVNAGSHHEPRVVILRYFGDKKNKNVLGLVGKGITFDSGGYNLKLSQYLQCMKFDMSGAAVVCASFLAFAQNKPKINVIAVACLTENAIGGHATLTESVITSMSGKTVEINNTDAEGRLVLADGITYAIQKEKANKIITVATLTGAVVAALGENLTGVLTNNRKFYRELRQAFAKSHERY</sequence>
<feature type="non-terminal residue" evidence="1">
    <location>
        <position position="1"/>
    </location>
</feature>
<accession>A0ACA9QEV7</accession>
<reference evidence="1" key="1">
    <citation type="submission" date="2021-06" db="EMBL/GenBank/DDBJ databases">
        <authorList>
            <person name="Kallberg Y."/>
            <person name="Tangrot J."/>
            <person name="Rosling A."/>
        </authorList>
    </citation>
    <scope>NUCLEOTIDE SEQUENCE</scope>
    <source>
        <strain evidence="1">MA461A</strain>
    </source>
</reference>
<gene>
    <name evidence="1" type="ORF">RPERSI_LOCUS13619</name>
</gene>
<comment type="caution">
    <text evidence="1">The sequence shown here is derived from an EMBL/GenBank/DDBJ whole genome shotgun (WGS) entry which is preliminary data.</text>
</comment>
<keyword evidence="2" id="KW-1185">Reference proteome</keyword>
<name>A0ACA9QEV7_9GLOM</name>
<evidence type="ECO:0000313" key="2">
    <source>
        <dbReference type="Proteomes" id="UP000789920"/>
    </source>
</evidence>
<protein>
    <submittedName>
        <fullName evidence="1">18129_t:CDS:1</fullName>
    </submittedName>
</protein>
<dbReference type="Proteomes" id="UP000789920">
    <property type="component" value="Unassembled WGS sequence"/>
</dbReference>